<dbReference type="PROSITE" id="PS50902">
    <property type="entry name" value="FLAVODOXIN_LIKE"/>
    <property type="match status" value="1"/>
</dbReference>
<dbReference type="InterPro" id="IPR017896">
    <property type="entry name" value="4Fe4S_Fe-S-bd"/>
</dbReference>
<dbReference type="PROSITE" id="PS51379">
    <property type="entry name" value="4FE4S_FER_2"/>
    <property type="match status" value="2"/>
</dbReference>
<accession>A0AAP2RC37</accession>
<dbReference type="Gene3D" id="3.40.50.360">
    <property type="match status" value="1"/>
</dbReference>
<protein>
    <submittedName>
        <fullName evidence="3">4Fe-4S ferredoxin</fullName>
    </submittedName>
</protein>
<proteinExistence type="predicted"/>
<keyword evidence="4" id="KW-1185">Reference proteome</keyword>
<dbReference type="GO" id="GO:0009055">
    <property type="term" value="F:electron transfer activity"/>
    <property type="evidence" value="ECO:0007669"/>
    <property type="project" value="InterPro"/>
</dbReference>
<feature type="domain" description="4Fe-4S ferredoxin-type" evidence="2">
    <location>
        <begin position="232"/>
        <end position="256"/>
    </location>
</feature>
<feature type="domain" description="Flavodoxin-like" evidence="1">
    <location>
        <begin position="4"/>
        <end position="154"/>
    </location>
</feature>
<dbReference type="InterPro" id="IPR047964">
    <property type="entry name" value="EFR1-like"/>
</dbReference>
<comment type="caution">
    <text evidence="3">The sequence shown here is derived from an EMBL/GenBank/DDBJ whole genome shotgun (WGS) entry which is preliminary data.</text>
</comment>
<evidence type="ECO:0000259" key="1">
    <source>
        <dbReference type="PROSITE" id="PS50902"/>
    </source>
</evidence>
<name>A0AAP2RC37_9EURY</name>
<sequence>MVKACIVYFSQTGNTENVAFTIMGRLTSAGINTICLPLSDVVDFPEAFEGIDILGIGFPTFFGYPPPMVMDLIDDLKDIKGESTFVFTTYGGTTAGDSLYDAACALRRKGFGILGGLKLEGADSYPQSLSIKKNAGRPNFEDLAIAEEFTDKILDAFNSGRSIDPEKLASSTKYFEDRREADRKSTVAEMRKHVEGKIKFNPELCLFCESCKKSCPTKSITTGDKFPEFSWRCIGGMRCYQCVRVCPGKALSVDYPGPIEEYKKFMEIAADSEEEKRRVYVVA</sequence>
<dbReference type="NCBIfam" id="NF038196">
    <property type="entry name" value="ferrodoxin_EFR1"/>
    <property type="match status" value="1"/>
</dbReference>
<dbReference type="AlphaFoldDB" id="A0AAP2RC37"/>
<dbReference type="InterPro" id="IPR017900">
    <property type="entry name" value="4Fe4S_Fe_S_CS"/>
</dbReference>
<dbReference type="SUPFAM" id="SSF52218">
    <property type="entry name" value="Flavoproteins"/>
    <property type="match status" value="1"/>
</dbReference>
<dbReference type="Proteomes" id="UP001320159">
    <property type="component" value="Unassembled WGS sequence"/>
</dbReference>
<evidence type="ECO:0000313" key="3">
    <source>
        <dbReference type="EMBL" id="MCD1294623.1"/>
    </source>
</evidence>
<evidence type="ECO:0000259" key="2">
    <source>
        <dbReference type="PROSITE" id="PS51379"/>
    </source>
</evidence>
<feature type="domain" description="4Fe-4S ferredoxin-type" evidence="2">
    <location>
        <begin position="196"/>
        <end position="225"/>
    </location>
</feature>
<evidence type="ECO:0000313" key="4">
    <source>
        <dbReference type="Proteomes" id="UP001320159"/>
    </source>
</evidence>
<dbReference type="PROSITE" id="PS00201">
    <property type="entry name" value="FLAVODOXIN"/>
    <property type="match status" value="1"/>
</dbReference>
<dbReference type="PROSITE" id="PS00198">
    <property type="entry name" value="4FE4S_FER_1"/>
    <property type="match status" value="1"/>
</dbReference>
<gene>
    <name evidence="3" type="ORF">CUJ83_06370</name>
</gene>
<dbReference type="GO" id="GO:0010181">
    <property type="term" value="F:FMN binding"/>
    <property type="evidence" value="ECO:0007669"/>
    <property type="project" value="InterPro"/>
</dbReference>
<dbReference type="GO" id="GO:0016491">
    <property type="term" value="F:oxidoreductase activity"/>
    <property type="evidence" value="ECO:0007669"/>
    <property type="project" value="UniProtKB-ARBA"/>
</dbReference>
<dbReference type="RefSeq" id="WP_230741457.1">
    <property type="nucleotide sequence ID" value="NZ_PGCK01000004.1"/>
</dbReference>
<dbReference type="InterPro" id="IPR001226">
    <property type="entry name" value="Flavodoxin_CS"/>
</dbReference>
<dbReference type="EMBL" id="PGCK01000004">
    <property type="protein sequence ID" value="MCD1294623.1"/>
    <property type="molecule type" value="Genomic_DNA"/>
</dbReference>
<dbReference type="Pfam" id="PF13237">
    <property type="entry name" value="Fer4_10"/>
    <property type="match status" value="1"/>
</dbReference>
<reference evidence="3 4" key="1">
    <citation type="submission" date="2017-11" db="EMBL/GenBank/DDBJ databases">
        <title>Isolation and Characterization of Family Methanocellaceae Species from Potential Methane Hydrate Area Offshore Southwestern Taiwan.</title>
        <authorList>
            <person name="Zhang W.-L."/>
            <person name="Chen W.-C."/>
            <person name="Lai M.-C."/>
            <person name="Chen S.-C."/>
        </authorList>
    </citation>
    <scope>NUCLEOTIDE SEQUENCE [LARGE SCALE GENOMIC DNA]</scope>
    <source>
        <strain evidence="3 4">CWC-04</strain>
    </source>
</reference>
<dbReference type="Gene3D" id="3.30.70.20">
    <property type="match status" value="1"/>
</dbReference>
<dbReference type="InterPro" id="IPR008254">
    <property type="entry name" value="Flavodoxin/NO_synth"/>
</dbReference>
<organism evidence="3 4">
    <name type="scientific">Methanooceanicella nereidis</name>
    <dbReference type="NCBI Taxonomy" id="2052831"/>
    <lineage>
        <taxon>Archaea</taxon>
        <taxon>Methanobacteriati</taxon>
        <taxon>Methanobacteriota</taxon>
        <taxon>Stenosarchaea group</taxon>
        <taxon>Methanomicrobia</taxon>
        <taxon>Methanocellales</taxon>
        <taxon>Methanocellaceae</taxon>
        <taxon>Methanooceanicella</taxon>
    </lineage>
</organism>
<dbReference type="SUPFAM" id="SSF54862">
    <property type="entry name" value="4Fe-4S ferredoxins"/>
    <property type="match status" value="1"/>
</dbReference>
<dbReference type="InterPro" id="IPR029039">
    <property type="entry name" value="Flavoprotein-like_sf"/>
</dbReference>